<dbReference type="KEGG" id="fli:Fleli_1498"/>
<dbReference type="PROSITE" id="PS51257">
    <property type="entry name" value="PROKAR_LIPOPROTEIN"/>
    <property type="match status" value="1"/>
</dbReference>
<feature type="transmembrane region" description="Helical" evidence="1">
    <location>
        <begin position="109"/>
        <end position="127"/>
    </location>
</feature>
<sequence length="175" mass="18995">MQKYLSLIIYGTVLVLFVAFGIYGCSGYPAQKKLALTQAVEEKGYTEVTDDLMDKVQLPTKVEEQITGNAVADWFIPLSYVLVGFAMIAAIVLPLVYTVTQDPKSLVKIGISLGVLVVVFFICYAFADATAIKTTDEEMSAEGSKYIGGVLIMTYVMIAVAFVGAIFGEVSRSFK</sequence>
<feature type="transmembrane region" description="Helical" evidence="1">
    <location>
        <begin position="7"/>
        <end position="24"/>
    </location>
</feature>
<dbReference type="PATRIC" id="fig|880071.3.peg.1480"/>
<name>I4AIY6_BERLS</name>
<keyword evidence="1" id="KW-1133">Transmembrane helix</keyword>
<dbReference type="Proteomes" id="UP000006054">
    <property type="component" value="Chromosome"/>
</dbReference>
<protein>
    <submittedName>
        <fullName evidence="2">Uncharacterized protein</fullName>
    </submittedName>
</protein>
<dbReference type="OrthoDB" id="982648at2"/>
<dbReference type="STRING" id="880071.Fleli_1498"/>
<proteinExistence type="predicted"/>
<feature type="transmembrane region" description="Helical" evidence="1">
    <location>
        <begin position="74"/>
        <end position="97"/>
    </location>
</feature>
<accession>I4AIY6</accession>
<gene>
    <name evidence="2" type="ordered locus">Fleli_1498</name>
</gene>
<keyword evidence="1" id="KW-0472">Membrane</keyword>
<keyword evidence="1" id="KW-0812">Transmembrane</keyword>
<dbReference type="AlphaFoldDB" id="I4AIY6"/>
<organism evidence="2 3">
    <name type="scientific">Bernardetia litoralis (strain ATCC 23117 / DSM 6794 / NBRC 15988 / NCIMB 1366 / Fx l1 / Sio-4)</name>
    <name type="common">Flexibacter litoralis</name>
    <dbReference type="NCBI Taxonomy" id="880071"/>
    <lineage>
        <taxon>Bacteria</taxon>
        <taxon>Pseudomonadati</taxon>
        <taxon>Bacteroidota</taxon>
        <taxon>Cytophagia</taxon>
        <taxon>Cytophagales</taxon>
        <taxon>Bernardetiaceae</taxon>
        <taxon>Bernardetia</taxon>
    </lineage>
</organism>
<dbReference type="eggNOG" id="ENOG5032XX2">
    <property type="taxonomic scope" value="Bacteria"/>
</dbReference>
<evidence type="ECO:0000313" key="2">
    <source>
        <dbReference type="EMBL" id="AFM03921.1"/>
    </source>
</evidence>
<dbReference type="HOGENOM" id="CLU_1530360_0_0_10"/>
<dbReference type="RefSeq" id="WP_014797378.1">
    <property type="nucleotide sequence ID" value="NC_018018.1"/>
</dbReference>
<feature type="transmembrane region" description="Helical" evidence="1">
    <location>
        <begin position="147"/>
        <end position="167"/>
    </location>
</feature>
<dbReference type="EMBL" id="CP003345">
    <property type="protein sequence ID" value="AFM03921.1"/>
    <property type="molecule type" value="Genomic_DNA"/>
</dbReference>
<reference evidence="3" key="1">
    <citation type="submission" date="2012-06" db="EMBL/GenBank/DDBJ databases">
        <title>The complete genome of Flexibacter litoralis DSM 6794.</title>
        <authorList>
            <person name="Lucas S."/>
            <person name="Copeland A."/>
            <person name="Lapidus A."/>
            <person name="Glavina del Rio T."/>
            <person name="Dalin E."/>
            <person name="Tice H."/>
            <person name="Bruce D."/>
            <person name="Goodwin L."/>
            <person name="Pitluck S."/>
            <person name="Peters L."/>
            <person name="Ovchinnikova G."/>
            <person name="Lu M."/>
            <person name="Kyrpides N."/>
            <person name="Mavromatis K."/>
            <person name="Ivanova N."/>
            <person name="Brettin T."/>
            <person name="Detter J.C."/>
            <person name="Han C."/>
            <person name="Larimer F."/>
            <person name="Land M."/>
            <person name="Hauser L."/>
            <person name="Markowitz V."/>
            <person name="Cheng J.-F."/>
            <person name="Hugenholtz P."/>
            <person name="Woyke T."/>
            <person name="Wu D."/>
            <person name="Spring S."/>
            <person name="Lang E."/>
            <person name="Kopitz M."/>
            <person name="Brambilla E."/>
            <person name="Klenk H.-P."/>
            <person name="Eisen J.A."/>
        </authorList>
    </citation>
    <scope>NUCLEOTIDE SEQUENCE [LARGE SCALE GENOMIC DNA]</scope>
    <source>
        <strain evidence="3">ATCC 23117 / DSM 6794 / NBRC 15988 / NCIMB 1366 / Sio-4</strain>
    </source>
</reference>
<evidence type="ECO:0000256" key="1">
    <source>
        <dbReference type="SAM" id="Phobius"/>
    </source>
</evidence>
<evidence type="ECO:0000313" key="3">
    <source>
        <dbReference type="Proteomes" id="UP000006054"/>
    </source>
</evidence>
<keyword evidence="3" id="KW-1185">Reference proteome</keyword>